<proteinExistence type="predicted"/>
<protein>
    <submittedName>
        <fullName evidence="1">Uncharacterized protein</fullName>
    </submittedName>
</protein>
<evidence type="ECO:0000313" key="1">
    <source>
        <dbReference type="EMBL" id="VDD25757.1"/>
    </source>
</evidence>
<dbReference type="AlphaFoldDB" id="A0A3P6D3R5"/>
<sequence length="80" mass="9416">MIFEGFILLTTILASRRKEIDTCLLKLALQTTIYSLWWERKSIQHHGHPQSAGHMVRISDKTIKNMISSLRCQRPSFYRI</sequence>
<gene>
    <name evidence="1" type="ORF">BOLC2T11081H</name>
</gene>
<accession>A0A3P6D3R5</accession>
<dbReference type="EMBL" id="LR031874">
    <property type="protein sequence ID" value="VDD25757.1"/>
    <property type="molecule type" value="Genomic_DNA"/>
</dbReference>
<name>A0A3P6D3R5_BRAOL</name>
<reference evidence="1" key="1">
    <citation type="submission" date="2018-11" db="EMBL/GenBank/DDBJ databases">
        <authorList>
            <consortium name="Genoscope - CEA"/>
            <person name="William W."/>
        </authorList>
    </citation>
    <scope>NUCLEOTIDE SEQUENCE</scope>
</reference>
<organism evidence="1">
    <name type="scientific">Brassica oleracea</name>
    <name type="common">Wild cabbage</name>
    <dbReference type="NCBI Taxonomy" id="3712"/>
    <lineage>
        <taxon>Eukaryota</taxon>
        <taxon>Viridiplantae</taxon>
        <taxon>Streptophyta</taxon>
        <taxon>Embryophyta</taxon>
        <taxon>Tracheophyta</taxon>
        <taxon>Spermatophyta</taxon>
        <taxon>Magnoliopsida</taxon>
        <taxon>eudicotyledons</taxon>
        <taxon>Gunneridae</taxon>
        <taxon>Pentapetalae</taxon>
        <taxon>rosids</taxon>
        <taxon>malvids</taxon>
        <taxon>Brassicales</taxon>
        <taxon>Brassicaceae</taxon>
        <taxon>Brassiceae</taxon>
        <taxon>Brassica</taxon>
    </lineage>
</organism>